<dbReference type="EMBL" id="LJSN01000002">
    <property type="protein sequence ID" value="PNE42976.1"/>
    <property type="molecule type" value="Genomic_DNA"/>
</dbReference>
<dbReference type="SUPFAM" id="SSF159238">
    <property type="entry name" value="SO1590-like"/>
    <property type="match status" value="1"/>
</dbReference>
<evidence type="ECO:0008006" key="3">
    <source>
        <dbReference type="Google" id="ProtNLM"/>
    </source>
</evidence>
<name>A0A2N8PPN6_STRNR</name>
<organism evidence="1 2">
    <name type="scientific">Streptomyces noursei</name>
    <name type="common">Streptomyces albulus</name>
    <dbReference type="NCBI Taxonomy" id="1971"/>
    <lineage>
        <taxon>Bacteria</taxon>
        <taxon>Bacillati</taxon>
        <taxon>Actinomycetota</taxon>
        <taxon>Actinomycetes</taxon>
        <taxon>Kitasatosporales</taxon>
        <taxon>Streptomycetaceae</taxon>
        <taxon>Streptomyces</taxon>
    </lineage>
</organism>
<keyword evidence="2" id="KW-1185">Reference proteome</keyword>
<evidence type="ECO:0000313" key="1">
    <source>
        <dbReference type="EMBL" id="PNE42976.1"/>
    </source>
</evidence>
<dbReference type="InterPro" id="IPR021607">
    <property type="entry name" value="DUF3224"/>
</dbReference>
<protein>
    <recommendedName>
        <fullName evidence="3">DUF3224 domain-containing protein</fullName>
    </recommendedName>
</protein>
<accession>A0A2N8PPN6</accession>
<dbReference type="Pfam" id="PF11528">
    <property type="entry name" value="DUF3224"/>
    <property type="match status" value="1"/>
</dbReference>
<proteinExistence type="predicted"/>
<dbReference type="InterPro" id="IPR023159">
    <property type="entry name" value="SO1590-like_sf"/>
</dbReference>
<sequence length="135" mass="14038">MRASGTFTVADFTPTSVPSPAIETSVPVGLATMDKQYEGEVVGRSATLFTAAFDQSTGMGTYVAMESFEGALHGRSGAFNFPHSATTSGEDRQGEFFVIVPGSGTSELAGITGAGGITVDADGTHRIWFDYDLGK</sequence>
<gene>
    <name evidence="1" type="ORF">AOB60_05470</name>
</gene>
<dbReference type="AlphaFoldDB" id="A0A2N8PPN6"/>
<dbReference type="Gene3D" id="2.40.350.10">
    <property type="entry name" value="SO1590-like"/>
    <property type="match status" value="1"/>
</dbReference>
<evidence type="ECO:0000313" key="2">
    <source>
        <dbReference type="Proteomes" id="UP000236047"/>
    </source>
</evidence>
<reference evidence="2" key="1">
    <citation type="submission" date="2015-09" db="EMBL/GenBank/DDBJ databases">
        <authorList>
            <person name="Graham D.E."/>
            <person name="Mahan K.M."/>
            <person name="Klingeman D.M."/>
            <person name="Fida T."/>
            <person name="Giannone R.J."/>
            <person name="Hettich R.L."/>
            <person name="Parry R.J."/>
            <person name="Spain J.C."/>
        </authorList>
    </citation>
    <scope>NUCLEOTIDE SEQUENCE [LARGE SCALE GENOMIC DNA]</scope>
    <source>
        <strain evidence="2">JCM 4701</strain>
    </source>
</reference>
<dbReference type="RefSeq" id="WP_102924452.1">
    <property type="nucleotide sequence ID" value="NZ_LJSN01000002.1"/>
</dbReference>
<comment type="caution">
    <text evidence="1">The sequence shown here is derived from an EMBL/GenBank/DDBJ whole genome shotgun (WGS) entry which is preliminary data.</text>
</comment>
<dbReference type="Proteomes" id="UP000236047">
    <property type="component" value="Unassembled WGS sequence"/>
</dbReference>